<dbReference type="EMBL" id="CP065687">
    <property type="protein sequence ID" value="QPS45698.1"/>
    <property type="molecule type" value="Genomic_DNA"/>
</dbReference>
<proteinExistence type="predicted"/>
<evidence type="ECO:0000313" key="2">
    <source>
        <dbReference type="EMBL" id="QPS45698.1"/>
    </source>
</evidence>
<evidence type="ECO:0000313" key="3">
    <source>
        <dbReference type="Proteomes" id="UP000594943"/>
    </source>
</evidence>
<sequence>MPSYFEIPFSPRPERFTVTLSGTDYRLTVQYRKAGGAGWVLDIADASDNPLVSGIPLVTGIDLLGQYKHLGFQGRLWVQGAENPDDVPTYEDLGIGSHVFWVTDQ</sequence>
<name>A0A7U4SW82_9BURK</name>
<dbReference type="Proteomes" id="UP000594943">
    <property type="component" value="Chromosome 2"/>
</dbReference>
<dbReference type="RefSeq" id="WP_006027838.1">
    <property type="nucleotide sequence ID" value="NZ_CP013382.1"/>
</dbReference>
<protein>
    <recommendedName>
        <fullName evidence="1">Cyanophage baseplate Pam3 plug gp18 domain-containing protein</fullName>
    </recommendedName>
</protein>
<organism evidence="2 3">
    <name type="scientific">Burkholderia humptydooensis</name>
    <dbReference type="NCBI Taxonomy" id="430531"/>
    <lineage>
        <taxon>Bacteria</taxon>
        <taxon>Pseudomonadati</taxon>
        <taxon>Pseudomonadota</taxon>
        <taxon>Betaproteobacteria</taxon>
        <taxon>Burkholderiales</taxon>
        <taxon>Burkholderiaceae</taxon>
        <taxon>Burkholderia</taxon>
        <taxon>pseudomallei group</taxon>
    </lineage>
</organism>
<accession>A0A7U4SW82</accession>
<dbReference type="Pfam" id="PF22479">
    <property type="entry name" value="Pam3_gp18"/>
    <property type="match status" value="1"/>
</dbReference>
<evidence type="ECO:0000259" key="1">
    <source>
        <dbReference type="Pfam" id="PF22479"/>
    </source>
</evidence>
<reference evidence="2 3" key="1">
    <citation type="submission" date="2020-12" db="EMBL/GenBank/DDBJ databases">
        <title>FDA dAtabase for Regulatory Grade micrObial Sequences (FDA-ARGOS): Supporting development and validation of Infectious Disease Dx tests.</title>
        <authorList>
            <person name="Nelson B."/>
            <person name="Plummer A."/>
            <person name="Tallon L."/>
            <person name="Sadzewicz L."/>
            <person name="Zhao X."/>
            <person name="Boylan J."/>
            <person name="Ott S."/>
            <person name="Bowen H."/>
            <person name="Vavikolanu K."/>
            <person name="Mehta A."/>
            <person name="Aluvathingal J."/>
            <person name="Nadendla S."/>
            <person name="Myers T."/>
            <person name="Yan Y."/>
            <person name="Sichtig H."/>
        </authorList>
    </citation>
    <scope>NUCLEOTIDE SEQUENCE [LARGE SCALE GENOMIC DNA]</scope>
    <source>
        <strain evidence="2 3">FDAARGOS_899</strain>
    </source>
</reference>
<dbReference type="InterPro" id="IPR054252">
    <property type="entry name" value="Pam3_gp18"/>
</dbReference>
<gene>
    <name evidence="2" type="ORF">I6G56_26515</name>
</gene>
<feature type="domain" description="Cyanophage baseplate Pam3 plug gp18" evidence="1">
    <location>
        <begin position="4"/>
        <end position="103"/>
    </location>
</feature>
<dbReference type="AlphaFoldDB" id="A0A7U4SW82"/>
<accession>A0A7T2U4R4</accession>
<dbReference type="KEGG" id="bhg:I6G56_26515"/>